<dbReference type="OrthoDB" id="10266999at2759"/>
<evidence type="ECO:0000313" key="3">
    <source>
        <dbReference type="EMBL" id="KZS21669.1"/>
    </source>
</evidence>
<dbReference type="EMBL" id="LRGB01000024">
    <property type="protein sequence ID" value="KZS21669.1"/>
    <property type="molecule type" value="Genomic_DNA"/>
</dbReference>
<dbReference type="AlphaFoldDB" id="A0A162CZK0"/>
<dbReference type="PROSITE" id="PS50132">
    <property type="entry name" value="RGS"/>
    <property type="match status" value="1"/>
</dbReference>
<dbReference type="Pfam" id="PF00615">
    <property type="entry name" value="RGS"/>
    <property type="match status" value="1"/>
</dbReference>
<comment type="caution">
    <text evidence="3">The sequence shown here is derived from an EMBL/GenBank/DDBJ whole genome shotgun (WGS) entry which is preliminary data.</text>
</comment>
<dbReference type="PRINTS" id="PR01301">
    <property type="entry name" value="RGSPROTEIN"/>
</dbReference>
<feature type="region of interest" description="Disordered" evidence="1">
    <location>
        <begin position="79"/>
        <end position="101"/>
    </location>
</feature>
<dbReference type="STRING" id="35525.A0A162CZK0"/>
<dbReference type="InterPro" id="IPR024066">
    <property type="entry name" value="RGS_subdom1/3"/>
</dbReference>
<reference evidence="3 4" key="1">
    <citation type="submission" date="2016-03" db="EMBL/GenBank/DDBJ databases">
        <title>EvidentialGene: Evidence-directed Construction of Genes on Genomes.</title>
        <authorList>
            <person name="Gilbert D.G."/>
            <person name="Choi J.-H."/>
            <person name="Mockaitis K."/>
            <person name="Colbourne J."/>
            <person name="Pfrender M."/>
        </authorList>
    </citation>
    <scope>NUCLEOTIDE SEQUENCE [LARGE SCALE GENOMIC DNA]</scope>
    <source>
        <strain evidence="3 4">Xinb3</strain>
        <tissue evidence="3">Complete organism</tissue>
    </source>
</reference>
<evidence type="ECO:0000256" key="1">
    <source>
        <dbReference type="SAM" id="MobiDB-lite"/>
    </source>
</evidence>
<feature type="compositionally biased region" description="Polar residues" evidence="1">
    <location>
        <begin position="160"/>
        <end position="170"/>
    </location>
</feature>
<organism evidence="3 4">
    <name type="scientific">Daphnia magna</name>
    <dbReference type="NCBI Taxonomy" id="35525"/>
    <lineage>
        <taxon>Eukaryota</taxon>
        <taxon>Metazoa</taxon>
        <taxon>Ecdysozoa</taxon>
        <taxon>Arthropoda</taxon>
        <taxon>Crustacea</taxon>
        <taxon>Branchiopoda</taxon>
        <taxon>Diplostraca</taxon>
        <taxon>Cladocera</taxon>
        <taxon>Anomopoda</taxon>
        <taxon>Daphniidae</taxon>
        <taxon>Daphnia</taxon>
    </lineage>
</organism>
<feature type="domain" description="RGS" evidence="2">
    <location>
        <begin position="308"/>
        <end position="424"/>
    </location>
</feature>
<gene>
    <name evidence="3" type="ORF">APZ42_011652</name>
</gene>
<name>A0A162CZK0_9CRUS</name>
<dbReference type="SMART" id="SM00315">
    <property type="entry name" value="RGS"/>
    <property type="match status" value="1"/>
</dbReference>
<feature type="compositionally biased region" description="Low complexity" evidence="1">
    <location>
        <begin position="83"/>
        <end position="101"/>
    </location>
</feature>
<dbReference type="SUPFAM" id="SSF48097">
    <property type="entry name" value="Regulator of G-protein signaling, RGS"/>
    <property type="match status" value="1"/>
</dbReference>
<feature type="region of interest" description="Disordered" evidence="1">
    <location>
        <begin position="119"/>
        <end position="249"/>
    </location>
</feature>
<dbReference type="PANTHER" id="PTHR10845:SF192">
    <property type="entry name" value="DOUBLE HIT, ISOFORM B"/>
    <property type="match status" value="1"/>
</dbReference>
<dbReference type="PANTHER" id="PTHR10845">
    <property type="entry name" value="REGULATOR OF G PROTEIN SIGNALING"/>
    <property type="match status" value="1"/>
</dbReference>
<feature type="compositionally biased region" description="Polar residues" evidence="1">
    <location>
        <begin position="119"/>
        <end position="139"/>
    </location>
</feature>
<proteinExistence type="predicted"/>
<evidence type="ECO:0000313" key="4">
    <source>
        <dbReference type="Proteomes" id="UP000076858"/>
    </source>
</evidence>
<evidence type="ECO:0000259" key="2">
    <source>
        <dbReference type="PROSITE" id="PS50132"/>
    </source>
</evidence>
<dbReference type="CDD" id="cd08718">
    <property type="entry name" value="RGS_RZ-like"/>
    <property type="match status" value="1"/>
</dbReference>
<sequence length="436" mass="46969">MTGEEKAAVGKATPGYHESQQTAKQDRGEETSPWNMASKTEAFATGESYRECLVTTTTTMSSAEQVTVTSTKTTVAMETPDLAAVSSSSATQPTPSSPSTTVATIAGGHVVSTVTQATPLSASGSDNSFDGSKTASAPQQDPPCAKASPKKVINELSPKSVGTNQNSSGSRGSGKAMRNNASSGASKEALKQRKSAEGSTGSNPIHHIAASGSPARHGTSEGGSAGATTATETGRRTSTGAPTNSGSNRNTTKPCCFCWCCCYRCTCLSSRNQDEEMSKSKDITSRDSWSNDPDVTPSVEEIRCWGDSFDRLMKSSMGRVVFREFLKCEYSEENILFWLACEDLKKDNNPEVVEEKARLIYEDYISILSPKEVSLDSRVREIVNRNMVDPTPHTFDEAQLQIYTLMHRDSYPRFVNSTYYKKLAQLSSTSRKESSA</sequence>
<dbReference type="FunFam" id="1.10.167.10:FF:000001">
    <property type="entry name" value="Putative regulator of g-protein signaling 12"/>
    <property type="match status" value="1"/>
</dbReference>
<dbReference type="InterPro" id="IPR036305">
    <property type="entry name" value="RGS_sf"/>
</dbReference>
<dbReference type="Gene3D" id="1.10.196.10">
    <property type="match status" value="1"/>
</dbReference>
<protein>
    <submittedName>
        <fullName evidence="3">Regulator of G-protein signaling 17</fullName>
    </submittedName>
</protein>
<dbReference type="InterPro" id="IPR016137">
    <property type="entry name" value="RGS"/>
</dbReference>
<feature type="compositionally biased region" description="Low complexity" evidence="1">
    <location>
        <begin position="226"/>
        <end position="241"/>
    </location>
</feature>
<feature type="region of interest" description="Disordered" evidence="1">
    <location>
        <begin position="1"/>
        <end position="48"/>
    </location>
</feature>
<accession>A0A162CZK0</accession>
<dbReference type="InterPro" id="IPR044926">
    <property type="entry name" value="RGS_subdomain_2"/>
</dbReference>
<dbReference type="Gene3D" id="1.10.167.10">
    <property type="entry name" value="Regulator of G-protein Signalling 4, domain 2"/>
    <property type="match status" value="1"/>
</dbReference>
<keyword evidence="4" id="KW-1185">Reference proteome</keyword>
<dbReference type="Proteomes" id="UP000076858">
    <property type="component" value="Unassembled WGS sequence"/>
</dbReference>